<feature type="compositionally biased region" description="Low complexity" evidence="14">
    <location>
        <begin position="1"/>
        <end position="14"/>
    </location>
</feature>
<dbReference type="InterPro" id="IPR050147">
    <property type="entry name" value="Ser/Thr_Dehydratase"/>
</dbReference>
<dbReference type="Gene3D" id="3.40.50.1100">
    <property type="match status" value="2"/>
</dbReference>
<evidence type="ECO:0000256" key="5">
    <source>
        <dbReference type="ARBA" id="ARBA00031418"/>
    </source>
</evidence>
<dbReference type="FunFam" id="3.40.50.1100:FF:000041">
    <property type="entry name" value="Threonine ammonia-lyase, variant"/>
    <property type="match status" value="1"/>
</dbReference>
<feature type="domain" description="ACT" evidence="15">
    <location>
        <begin position="376"/>
        <end position="453"/>
    </location>
</feature>
<evidence type="ECO:0000256" key="3">
    <source>
        <dbReference type="ARBA" id="ARBA00022898"/>
    </source>
</evidence>
<comment type="function">
    <text evidence="8">Catalyzes the synthesis of D-serine from L-serine. D-serine is a key coagonist with glutamate at NMDA receptors. Has dehydratase activity towards both L-serine and D-serine.</text>
</comment>
<comment type="cofactor">
    <cofactor evidence="1">
        <name>pyridoxal 5'-phosphate</name>
        <dbReference type="ChEBI" id="CHEBI:597326"/>
    </cofactor>
</comment>
<dbReference type="AlphaFoldDB" id="A0A0N0P5H6"/>
<dbReference type="GO" id="GO:0006567">
    <property type="term" value="P:L-threonine catabolic process"/>
    <property type="evidence" value="ECO:0007669"/>
    <property type="project" value="TreeGrafter"/>
</dbReference>
<comment type="similarity">
    <text evidence="2">Belongs to the serine/threonine dehydratase family.</text>
</comment>
<dbReference type="PANTHER" id="PTHR48078">
    <property type="entry name" value="THREONINE DEHYDRATASE, MITOCHONDRIAL-RELATED"/>
    <property type="match status" value="1"/>
</dbReference>
<dbReference type="InterPro" id="IPR036052">
    <property type="entry name" value="TrpB-like_PALP_sf"/>
</dbReference>
<feature type="region of interest" description="Disordered" evidence="14">
    <location>
        <begin position="1"/>
        <end position="25"/>
    </location>
</feature>
<dbReference type="GO" id="GO:0008721">
    <property type="term" value="F:D-serine ammonia-lyase activity"/>
    <property type="evidence" value="ECO:0007669"/>
    <property type="project" value="UniProtKB-EC"/>
</dbReference>
<evidence type="ECO:0000256" key="14">
    <source>
        <dbReference type="SAM" id="MobiDB-lite"/>
    </source>
</evidence>
<evidence type="ECO:0000313" key="16">
    <source>
        <dbReference type="EMBL" id="KPI86476.1"/>
    </source>
</evidence>
<dbReference type="OrthoDB" id="271064at2759"/>
<dbReference type="GO" id="GO:0030170">
    <property type="term" value="F:pyridoxal phosphate binding"/>
    <property type="evidence" value="ECO:0007669"/>
    <property type="project" value="UniProtKB-ARBA"/>
</dbReference>
<dbReference type="Proteomes" id="UP000038009">
    <property type="component" value="Unassembled WGS sequence"/>
</dbReference>
<dbReference type="OMA" id="QTQHLGQ"/>
<sequence length="462" mass="48690">MLAAAATTPSPTSAEGKSTDTAVPPAASACSVNALQRRFEEEQLATTVPWLSVEVARRRISRYLKPTIIIKGRRIPDTEVQTHYKCDHMRRTGSYKERGAVNALLCLSKDKQQKGVIAASAGNHAQALAYHGGKLGIPVVVVMPVNAPIVKRENCINFGAKVILFGKDFNAAKAEALRIAERDRLTYVNGYDDPAVIAGAGTCGLEILDQLPDVDAIVVPVGGGGLLGGIALAVKKLNPNVLLIGVESERCANVTAALKAGKPVYTPVGAGGTVADGLAVNIVGSNAFQLIRNYVDEVITVSEASITRAILHLLEVEKMMVEGGGATGLAALMSGKLSEKLKGKRVVTVITGGNIDITVLGRVINHGLYASGRLHMFDVAISNRVGGLAAFTKALAKTGASVKALSQETPLVNDINVTTLHMEVETTDDEHWGEVQAAMKAGGFVLKPFNGQMFNDVDLSKL</sequence>
<evidence type="ECO:0000256" key="2">
    <source>
        <dbReference type="ARBA" id="ARBA00010869"/>
    </source>
</evidence>
<dbReference type="EMBL" id="LJSK01000129">
    <property type="protein sequence ID" value="KPI86476.1"/>
    <property type="molecule type" value="Genomic_DNA"/>
</dbReference>
<protein>
    <recommendedName>
        <fullName evidence="10">Serine racemase</fullName>
        <ecNumber evidence="9">5.1.1.18</ecNumber>
    </recommendedName>
    <alternativeName>
        <fullName evidence="11">D-serine ammonia-lyase</fullName>
    </alternativeName>
    <alternativeName>
        <fullName evidence="13">D-serine dehydratase</fullName>
    </alternativeName>
    <alternativeName>
        <fullName evidence="12">L-serine ammonia-lyase</fullName>
    </alternativeName>
    <alternativeName>
        <fullName evidence="5">L-serine dehydratase</fullName>
    </alternativeName>
</protein>
<reference evidence="16 17" key="1">
    <citation type="journal article" date="2015" name="PLoS Pathog.">
        <title>Leptomonas seymouri: Adaptations to the Dixenous Life Cycle Analyzed by Genome Sequencing, Transcriptome Profiling and Co-infection with Leishmania donovani.</title>
        <authorList>
            <person name="Kraeva N."/>
            <person name="Butenko A."/>
            <person name="Hlavacova J."/>
            <person name="Kostygov A."/>
            <person name="Myskova J."/>
            <person name="Grybchuk D."/>
            <person name="Lestinova T."/>
            <person name="Votypka J."/>
            <person name="Volf P."/>
            <person name="Opperdoes F."/>
            <person name="Flegontov P."/>
            <person name="Lukes J."/>
            <person name="Yurchenko V."/>
        </authorList>
    </citation>
    <scope>NUCLEOTIDE SEQUENCE [LARGE SCALE GENOMIC DNA]</scope>
    <source>
        <strain evidence="16 17">ATCC 30220</strain>
    </source>
</reference>
<dbReference type="FunFam" id="3.40.50.1100:FF:000007">
    <property type="entry name" value="L-threonine dehydratase catabolic TdcB"/>
    <property type="match status" value="1"/>
</dbReference>
<dbReference type="InterPro" id="IPR002912">
    <property type="entry name" value="ACT_dom"/>
</dbReference>
<dbReference type="GO" id="GO:0006565">
    <property type="term" value="P:L-serine catabolic process"/>
    <property type="evidence" value="ECO:0007669"/>
    <property type="project" value="TreeGrafter"/>
</dbReference>
<evidence type="ECO:0000256" key="11">
    <source>
        <dbReference type="ARBA" id="ARBA00076108"/>
    </source>
</evidence>
<dbReference type="GO" id="GO:0005524">
    <property type="term" value="F:ATP binding"/>
    <property type="evidence" value="ECO:0007669"/>
    <property type="project" value="UniProtKB-ARBA"/>
</dbReference>
<organism evidence="16 17">
    <name type="scientific">Leptomonas seymouri</name>
    <dbReference type="NCBI Taxonomy" id="5684"/>
    <lineage>
        <taxon>Eukaryota</taxon>
        <taxon>Discoba</taxon>
        <taxon>Euglenozoa</taxon>
        <taxon>Kinetoplastea</taxon>
        <taxon>Metakinetoplastina</taxon>
        <taxon>Trypanosomatida</taxon>
        <taxon>Trypanosomatidae</taxon>
        <taxon>Leishmaniinae</taxon>
        <taxon>Leptomonas</taxon>
    </lineage>
</organism>
<evidence type="ECO:0000256" key="7">
    <source>
        <dbReference type="ARBA" id="ARBA00051769"/>
    </source>
</evidence>
<dbReference type="GO" id="GO:0009097">
    <property type="term" value="P:isoleucine biosynthetic process"/>
    <property type="evidence" value="ECO:0007669"/>
    <property type="project" value="TreeGrafter"/>
</dbReference>
<accession>A0A0N0P5H6</accession>
<evidence type="ECO:0000256" key="1">
    <source>
        <dbReference type="ARBA" id="ARBA00001933"/>
    </source>
</evidence>
<dbReference type="EC" id="5.1.1.18" evidence="9"/>
<comment type="catalytic activity">
    <reaction evidence="6">
        <text>D-serine = pyruvate + NH4(+)</text>
        <dbReference type="Rhea" id="RHEA:13977"/>
        <dbReference type="ChEBI" id="CHEBI:15361"/>
        <dbReference type="ChEBI" id="CHEBI:28938"/>
        <dbReference type="ChEBI" id="CHEBI:35247"/>
        <dbReference type="EC" id="4.3.1.18"/>
    </reaction>
</comment>
<evidence type="ECO:0000256" key="13">
    <source>
        <dbReference type="ARBA" id="ARBA00081761"/>
    </source>
</evidence>
<dbReference type="GO" id="GO:0003941">
    <property type="term" value="F:L-serine ammonia-lyase activity"/>
    <property type="evidence" value="ECO:0007669"/>
    <property type="project" value="TreeGrafter"/>
</dbReference>
<dbReference type="PANTHER" id="PTHR48078:SF19">
    <property type="entry name" value="ACT DOMAIN-CONTAINING PROTEIN"/>
    <property type="match status" value="1"/>
</dbReference>
<dbReference type="SUPFAM" id="SSF53686">
    <property type="entry name" value="Tryptophan synthase beta subunit-like PLP-dependent enzymes"/>
    <property type="match status" value="1"/>
</dbReference>
<evidence type="ECO:0000256" key="10">
    <source>
        <dbReference type="ARBA" id="ARBA00070760"/>
    </source>
</evidence>
<proteinExistence type="inferred from homology"/>
<evidence type="ECO:0000256" key="4">
    <source>
        <dbReference type="ARBA" id="ARBA00023239"/>
    </source>
</evidence>
<evidence type="ECO:0000256" key="12">
    <source>
        <dbReference type="ARBA" id="ARBA00081060"/>
    </source>
</evidence>
<evidence type="ECO:0000256" key="8">
    <source>
        <dbReference type="ARBA" id="ARBA00056426"/>
    </source>
</evidence>
<evidence type="ECO:0000256" key="9">
    <source>
        <dbReference type="ARBA" id="ARBA00066592"/>
    </source>
</evidence>
<dbReference type="InterPro" id="IPR001926">
    <property type="entry name" value="TrpB-like_PALP"/>
</dbReference>
<evidence type="ECO:0000259" key="15">
    <source>
        <dbReference type="PROSITE" id="PS51671"/>
    </source>
</evidence>
<dbReference type="PROSITE" id="PS51671">
    <property type="entry name" value="ACT"/>
    <property type="match status" value="1"/>
</dbReference>
<dbReference type="Pfam" id="PF00291">
    <property type="entry name" value="PALP"/>
    <property type="match status" value="1"/>
</dbReference>
<dbReference type="CDD" id="cd01562">
    <property type="entry name" value="Thr-dehyd"/>
    <property type="match status" value="1"/>
</dbReference>
<evidence type="ECO:0000313" key="17">
    <source>
        <dbReference type="Proteomes" id="UP000038009"/>
    </source>
</evidence>
<dbReference type="GO" id="GO:0030378">
    <property type="term" value="F:serine racemase activity"/>
    <property type="evidence" value="ECO:0007669"/>
    <property type="project" value="UniProtKB-EC"/>
</dbReference>
<dbReference type="VEuPathDB" id="TriTrypDB:Lsey_0129_0150"/>
<evidence type="ECO:0000256" key="6">
    <source>
        <dbReference type="ARBA" id="ARBA00050422"/>
    </source>
</evidence>
<keyword evidence="4" id="KW-0456">Lyase</keyword>
<comment type="catalytic activity">
    <reaction evidence="7">
        <text>L-serine = D-serine</text>
        <dbReference type="Rhea" id="RHEA:10980"/>
        <dbReference type="ChEBI" id="CHEBI:33384"/>
        <dbReference type="ChEBI" id="CHEBI:35247"/>
        <dbReference type="EC" id="5.1.1.18"/>
    </reaction>
</comment>
<comment type="caution">
    <text evidence="16">The sequence shown here is derived from an EMBL/GenBank/DDBJ whole genome shotgun (WGS) entry which is preliminary data.</text>
</comment>
<keyword evidence="3" id="KW-0663">Pyridoxal phosphate</keyword>
<keyword evidence="17" id="KW-1185">Reference proteome</keyword>
<dbReference type="GO" id="GO:0004794">
    <property type="term" value="F:threonine deaminase activity"/>
    <property type="evidence" value="ECO:0007669"/>
    <property type="project" value="TreeGrafter"/>
</dbReference>
<name>A0A0N0P5H6_LEPSE</name>
<gene>
    <name evidence="16" type="ORF">ABL78_4460</name>
</gene>